<dbReference type="AlphaFoldDB" id="A0A0F6U9D1"/>
<dbReference type="GO" id="GO:0005829">
    <property type="term" value="C:cytosol"/>
    <property type="evidence" value="ECO:0007669"/>
    <property type="project" value="TreeGrafter"/>
</dbReference>
<dbReference type="RefSeq" id="WP_003093604.1">
    <property type="nucleotide sequence ID" value="NZ_AP014622.1"/>
</dbReference>
<evidence type="ECO:0000313" key="7">
    <source>
        <dbReference type="EMBL" id="RCI72870.1"/>
    </source>
</evidence>
<dbReference type="PANTHER" id="PTHR30344:SF1">
    <property type="entry name" value="6-PHOSPHOGLUCONOLACTONASE"/>
    <property type="match status" value="1"/>
</dbReference>
<dbReference type="Proteomes" id="UP000253594">
    <property type="component" value="Unassembled WGS sequence"/>
</dbReference>
<keyword evidence="2" id="KW-0119">Carbohydrate metabolism</keyword>
<dbReference type="InterPro" id="IPR011045">
    <property type="entry name" value="N2O_reductase_N"/>
</dbReference>
<reference evidence="9" key="9">
    <citation type="submission" date="2023-10" db="EMBL/GenBank/DDBJ databases">
        <title>Pathogen: clinical or host-associated sample.</title>
        <authorList>
            <person name="Hergert J."/>
            <person name="Casey R."/>
            <person name="Wagner J."/>
            <person name="Young E.L."/>
            <person name="Oakeson K.F."/>
        </authorList>
    </citation>
    <scope>NUCLEOTIDE SEQUENCE</scope>
    <source>
        <strain evidence="9">2021CK-01020</strain>
    </source>
</reference>
<reference evidence="10" key="2">
    <citation type="submission" date="2015-06" db="EMBL/GenBank/DDBJ databases">
        <authorList>
            <person name="Radhakrishnan Rajesh"/>
            <person name="Underwood Anthony"/>
            <person name="Al-Shahib Ali"/>
        </authorList>
    </citation>
    <scope>NUCLEOTIDE SEQUENCE [LARGE SCALE GENOMIC DNA]</scope>
    <source>
        <strain evidence="10">P19_London_7_VIM_2_05_10</strain>
    </source>
</reference>
<proteinExistence type="inferred from homology"/>
<reference evidence="8 13" key="4">
    <citation type="submission" date="2017-08" db="EMBL/GenBank/DDBJ databases">
        <authorList>
            <person name="Feschi L."/>
            <person name="Jeukens J."/>
            <person name="Emond-Rheault J.-G."/>
            <person name="Kukavica-Ibrulj I."/>
            <person name="Boyle B."/>
            <person name="Levesque R.C."/>
        </authorList>
    </citation>
    <scope>NUCLEOTIDE SEQUENCE [LARGE SCALE GENOMIC DNA]</scope>
    <source>
        <strain evidence="8 13">PA-W36</strain>
    </source>
</reference>
<name>A0A0F6U9D1_PSEAI</name>
<dbReference type="Proteomes" id="UP000194857">
    <property type="component" value="Unassembled WGS sequence"/>
</dbReference>
<organism evidence="6 11">
    <name type="scientific">Pseudomonas aeruginosa</name>
    <dbReference type="NCBI Taxonomy" id="287"/>
    <lineage>
        <taxon>Bacteria</taxon>
        <taxon>Pseudomonadati</taxon>
        <taxon>Pseudomonadota</taxon>
        <taxon>Gammaproteobacteria</taxon>
        <taxon>Pseudomonadales</taxon>
        <taxon>Pseudomonadaceae</taxon>
        <taxon>Pseudomonas</taxon>
    </lineage>
</organism>
<evidence type="ECO:0000313" key="6">
    <source>
        <dbReference type="EMBL" id="OTI55927.1"/>
    </source>
</evidence>
<dbReference type="Proteomes" id="UP000644192">
    <property type="component" value="Unassembled WGS sequence"/>
</dbReference>
<dbReference type="GO" id="GO:0017057">
    <property type="term" value="F:6-phosphogluconolactonase activity"/>
    <property type="evidence" value="ECO:0007669"/>
    <property type="project" value="UniProtKB-EC"/>
</dbReference>
<dbReference type="InterPro" id="IPR015943">
    <property type="entry name" value="WD40/YVTN_repeat-like_dom_sf"/>
</dbReference>
<dbReference type="SUPFAM" id="SSF50974">
    <property type="entry name" value="Nitrous oxide reductase, N-terminal domain"/>
    <property type="match status" value="1"/>
</dbReference>
<dbReference type="KEGG" id="paeb:NCGM1900_0755"/>
<accession>A0A0F6U9D1</accession>
<evidence type="ECO:0000313" key="10">
    <source>
        <dbReference type="Proteomes" id="UP000045039"/>
    </source>
</evidence>
<dbReference type="Pfam" id="PF10282">
    <property type="entry name" value="Lactonase"/>
    <property type="match status" value="1"/>
</dbReference>
<reference evidence="4" key="1">
    <citation type="submission" date="2015-06" db="EMBL/GenBank/DDBJ databases">
        <authorList>
            <person name="Radhakrishnan R."/>
            <person name="Underwood A."/>
            <person name="Al-Shahib A."/>
        </authorList>
    </citation>
    <scope>NUCLEOTIDE SEQUENCE</scope>
    <source>
        <strain evidence="4">P19_London_7_VIM_2_05_10</strain>
    </source>
</reference>
<evidence type="ECO:0000313" key="4">
    <source>
        <dbReference type="EMBL" id="CRN97739.1"/>
    </source>
</evidence>
<reference evidence="8 13" key="6">
    <citation type="submission" date="2019-01" db="EMBL/GenBank/DDBJ databases">
        <title>The Pseudomonas aeruginosa pan-genome provides new insights on its population structure, horizontal gene transfer and pathogenicity.</title>
        <authorList>
            <person name="Freschi L."/>
            <person name="Vincent A.T."/>
            <person name="Jeukens J."/>
            <person name="Emond-Rheault J.-G."/>
            <person name="Kukavica-Ibrulj I."/>
            <person name="Dupont M.-J."/>
            <person name="Charette S.J."/>
            <person name="Boyle B."/>
            <person name="Levesque R.C."/>
        </authorList>
    </citation>
    <scope>NUCLEOTIDE SEQUENCE [LARGE SCALE GENOMIC DNA]</scope>
    <source>
        <strain evidence="8 13">PA-W36</strain>
    </source>
</reference>
<comment type="similarity">
    <text evidence="1">Belongs to the cycloisomerase 2 family.</text>
</comment>
<evidence type="ECO:0000313" key="9">
    <source>
        <dbReference type="EMBL" id="WOS78945.1"/>
    </source>
</evidence>
<feature type="chain" id="PRO_5015038644" evidence="3">
    <location>
        <begin position="25"/>
        <end position="388"/>
    </location>
</feature>
<dbReference type="InterPro" id="IPR050282">
    <property type="entry name" value="Cycloisomerase_2"/>
</dbReference>
<reference evidence="9" key="8">
    <citation type="submission" date="2023-06" db="EMBL/GenBank/DDBJ databases">
        <authorList>
            <consortium name="Clinical and Environmental Microbiology Branch: Whole genome sequencing antimicrobial resistance pathogens in the healthcare setting"/>
        </authorList>
    </citation>
    <scope>NUCLEOTIDE SEQUENCE</scope>
    <source>
        <strain evidence="9">2021CK-01020</strain>
    </source>
</reference>
<evidence type="ECO:0000313" key="13">
    <source>
        <dbReference type="Proteomes" id="UP000284767"/>
    </source>
</evidence>
<dbReference type="EMBL" id="NFFZ01000025">
    <property type="protein sequence ID" value="OTI55927.1"/>
    <property type="molecule type" value="Genomic_DNA"/>
</dbReference>
<evidence type="ECO:0000256" key="3">
    <source>
        <dbReference type="SAM" id="SignalP"/>
    </source>
</evidence>
<dbReference type="PANTHER" id="PTHR30344">
    <property type="entry name" value="6-PHOSPHOGLUCONOLACTONASE-RELATED"/>
    <property type="match status" value="1"/>
</dbReference>
<keyword evidence="4" id="KW-0378">Hydrolase</keyword>
<dbReference type="InterPro" id="IPR019405">
    <property type="entry name" value="Lactonase_7-beta_prop"/>
</dbReference>
<evidence type="ECO:0000313" key="5">
    <source>
        <dbReference type="EMBL" id="MZZ15810.1"/>
    </source>
</evidence>
<keyword evidence="3" id="KW-0732">Signal</keyword>
<gene>
    <name evidence="9" type="primary">ppgL</name>
    <name evidence="4" type="synonym">pgl_1</name>
    <name evidence="6" type="ORF">CAZ10_32040</name>
    <name evidence="7" type="ORF">DT376_21415</name>
    <name evidence="5" type="ORF">GUL26_26455</name>
    <name evidence="8" type="ORF">IPC1295_25145</name>
    <name evidence="9" type="ORF">L4V69_07335</name>
    <name evidence="4" type="ORF">PAERUG_P19_London_7_VIM_2_05_10_00434</name>
</gene>
<dbReference type="EMBL" id="CP136986">
    <property type="protein sequence ID" value="WOS78945.1"/>
    <property type="molecule type" value="Genomic_DNA"/>
</dbReference>
<reference evidence="5" key="7">
    <citation type="submission" date="2020-01" db="EMBL/GenBank/DDBJ databases">
        <title>Bacteria Cultured from War Wounds Associated with the Conflict in Eastern Ukraine.</title>
        <authorList>
            <person name="Snesrud E."/>
            <person name="Galac M.R."/>
            <person name="Mc Gann P."/>
            <person name="Valentine K."/>
            <person name="Viacheslav K."/>
        </authorList>
    </citation>
    <scope>NUCLEOTIDE SEQUENCE</scope>
    <source>
        <strain evidence="5">VNMU148</strain>
    </source>
</reference>
<dbReference type="GO" id="GO:0006006">
    <property type="term" value="P:glucose metabolic process"/>
    <property type="evidence" value="ECO:0007669"/>
    <property type="project" value="UniProtKB-KW"/>
</dbReference>
<sequence length="388" mass="41603">MRRLPTLCLLALAPLTGVAPQAQAASLYNLLVGTYTEGSSEGIQVYRFDGADGSVKGPLRVAHTSNPSYLTFAPDQRTLFVVNENGRGGKGDTVGRATSYRFDPISGRLQQISQVQTLGDHPTYSSLSHDGRYLFVANYSVQPEGSVAVLPVRADGSLAPVVQVESHQASKVHPRQVSGHVHSVVSSPDGQYLFAPDLGADKVFVYRYAPEQAERPLQAADPAFVPTPPGSGPRHLIFSADGRFAYLTLELSGQVMVFAHEGNGRLRQLQTHDLAPAGFQGKVGAGALHLSADGRFLGVLNRGDDNQLVTFAVDPASGQLRFVERRSVEGTEPREFAFSPGGRFVLVANQNSDQLRVFARDPQSGQVGKTLQSVEVGSPSDLRFVAVP</sequence>
<dbReference type="EMBL" id="WXZT01000022">
    <property type="protein sequence ID" value="MZZ15810.1"/>
    <property type="molecule type" value="Genomic_DNA"/>
</dbReference>
<evidence type="ECO:0000256" key="1">
    <source>
        <dbReference type="ARBA" id="ARBA00005564"/>
    </source>
</evidence>
<dbReference type="Proteomes" id="UP000284767">
    <property type="component" value="Unassembled WGS sequence"/>
</dbReference>
<dbReference type="FunFam" id="2.130.10.10:FF:000306">
    <property type="entry name" value="3-carboxymuconate cyclase"/>
    <property type="match status" value="1"/>
</dbReference>
<protein>
    <submittedName>
        <fullName evidence="6">3-carboxymuconate cyclase</fullName>
    </submittedName>
    <submittedName>
        <fullName evidence="4">6-phosphogluconolactonase</fullName>
        <ecNumber evidence="4">3.1.1.31</ecNumber>
    </submittedName>
    <submittedName>
        <fullName evidence="5">Beta-propeller fold lactonase family protein</fullName>
    </submittedName>
    <submittedName>
        <fullName evidence="9">Gluconolactonase PpgL</fullName>
    </submittedName>
</protein>
<reference evidence="7 12" key="5">
    <citation type="submission" date="2018-07" db="EMBL/GenBank/DDBJ databases">
        <title>Mechanisms of high-level aminoglycoside resistance among Gram-negative pathogens in Brazil.</title>
        <authorList>
            <person name="Ballaben A.S."/>
            <person name="Darini A.L.C."/>
            <person name="Doi Y."/>
        </authorList>
    </citation>
    <scope>NUCLEOTIDE SEQUENCE [LARGE SCALE GENOMIC DNA]</scope>
    <source>
        <strain evidence="7 12">B2-305</strain>
    </source>
</reference>
<dbReference type="EMBL" id="QORE01000793">
    <property type="protein sequence ID" value="RCI72870.1"/>
    <property type="molecule type" value="Genomic_DNA"/>
</dbReference>
<reference evidence="6 11" key="3">
    <citation type="submission" date="2017-05" db="EMBL/GenBank/DDBJ databases">
        <authorList>
            <person name="Song R."/>
            <person name="Chenine A.L."/>
            <person name="Ruprecht R.M."/>
        </authorList>
    </citation>
    <scope>NUCLEOTIDE SEQUENCE [LARGE SCALE GENOMIC DNA]</scope>
    <source>
        <strain evidence="6 11">S567_C10_BS</strain>
    </source>
</reference>
<dbReference type="EC" id="3.1.1.31" evidence="4"/>
<evidence type="ECO:0000313" key="8">
    <source>
        <dbReference type="EMBL" id="RPM09200.1"/>
    </source>
</evidence>
<dbReference type="Proteomes" id="UP000045039">
    <property type="component" value="Unassembled WGS sequence"/>
</dbReference>
<evidence type="ECO:0000313" key="12">
    <source>
        <dbReference type="Proteomes" id="UP000253594"/>
    </source>
</evidence>
<dbReference type="Gene3D" id="2.130.10.10">
    <property type="entry name" value="YVTN repeat-like/Quinoprotein amine dehydrogenase"/>
    <property type="match status" value="1"/>
</dbReference>
<dbReference type="OMA" id="FVWTATR"/>
<dbReference type="Proteomes" id="UP001297540">
    <property type="component" value="Chromosome"/>
</dbReference>
<dbReference type="EMBL" id="CVVU01000016">
    <property type="protein sequence ID" value="CRN97739.1"/>
    <property type="molecule type" value="Genomic_DNA"/>
</dbReference>
<feature type="signal peptide" evidence="3">
    <location>
        <begin position="1"/>
        <end position="24"/>
    </location>
</feature>
<evidence type="ECO:0000313" key="11">
    <source>
        <dbReference type="Proteomes" id="UP000194857"/>
    </source>
</evidence>
<dbReference type="EMBL" id="NSNE01000017">
    <property type="protein sequence ID" value="RPM09200.1"/>
    <property type="molecule type" value="Genomic_DNA"/>
</dbReference>
<keyword evidence="2" id="KW-0313">Glucose metabolism</keyword>
<evidence type="ECO:0000256" key="2">
    <source>
        <dbReference type="ARBA" id="ARBA00022526"/>
    </source>
</evidence>